<evidence type="ECO:0000313" key="3">
    <source>
        <dbReference type="Proteomes" id="UP000254569"/>
    </source>
</evidence>
<dbReference type="Proteomes" id="UP000254569">
    <property type="component" value="Unassembled WGS sequence"/>
</dbReference>
<accession>A0A379LWU4</accession>
<feature type="chain" id="PRO_5016854578" evidence="1">
    <location>
        <begin position="28"/>
        <end position="136"/>
    </location>
</feature>
<reference evidence="2 3" key="1">
    <citation type="submission" date="2018-06" db="EMBL/GenBank/DDBJ databases">
        <authorList>
            <consortium name="Pathogen Informatics"/>
            <person name="Doyle S."/>
        </authorList>
    </citation>
    <scope>NUCLEOTIDE SEQUENCE [LARGE SCALE GENOMIC DNA]</scope>
    <source>
        <strain evidence="2 3">NCTC13296</strain>
    </source>
</reference>
<keyword evidence="1" id="KW-0732">Signal</keyword>
<dbReference type="EMBL" id="UGVI01000001">
    <property type="protein sequence ID" value="SUE14520.1"/>
    <property type="molecule type" value="Genomic_DNA"/>
</dbReference>
<evidence type="ECO:0000313" key="2">
    <source>
        <dbReference type="EMBL" id="SUE14520.1"/>
    </source>
</evidence>
<gene>
    <name evidence="2" type="ORF">NCTC13296_01363</name>
</gene>
<keyword evidence="2" id="KW-0449">Lipoprotein</keyword>
<organism evidence="2 3">
    <name type="scientific">Rhodococcus gordoniae</name>
    <dbReference type="NCBI Taxonomy" id="223392"/>
    <lineage>
        <taxon>Bacteria</taxon>
        <taxon>Bacillati</taxon>
        <taxon>Actinomycetota</taxon>
        <taxon>Actinomycetes</taxon>
        <taxon>Mycobacteriales</taxon>
        <taxon>Nocardiaceae</taxon>
        <taxon>Rhodococcus</taxon>
    </lineage>
</organism>
<keyword evidence="3" id="KW-1185">Reference proteome</keyword>
<name>A0A379LWU4_9NOCA</name>
<dbReference type="InterPro" id="IPR025341">
    <property type="entry name" value="DUF4247"/>
</dbReference>
<dbReference type="AlphaFoldDB" id="A0A379LWU4"/>
<proteinExistence type="predicted"/>
<evidence type="ECO:0000256" key="1">
    <source>
        <dbReference type="SAM" id="SignalP"/>
    </source>
</evidence>
<sequence>MAAVRRIVIGSLVGIAVLATTACGSQARDHIADTYDYRGTSGDIDTYHSPDPVGTTVSRIIAEDEPAARKADGGNEYLRYDDDIVTVGAAPEGGSTITVEDIDGRFSSGGFVFLGPGFTPGSPAAGNLSGGSGSAK</sequence>
<dbReference type="PROSITE" id="PS51257">
    <property type="entry name" value="PROKAR_LIPOPROTEIN"/>
    <property type="match status" value="1"/>
</dbReference>
<dbReference type="RefSeq" id="WP_016933822.1">
    <property type="nucleotide sequence ID" value="NZ_CP101467.1"/>
</dbReference>
<protein>
    <submittedName>
        <fullName evidence="2">Lipoprotein</fullName>
    </submittedName>
</protein>
<feature type="signal peptide" evidence="1">
    <location>
        <begin position="1"/>
        <end position="27"/>
    </location>
</feature>
<dbReference type="Pfam" id="PF14042">
    <property type="entry name" value="DUF4247"/>
    <property type="match status" value="1"/>
</dbReference>